<evidence type="ECO:0000313" key="3">
    <source>
        <dbReference type="EMBL" id="MBW0512134.1"/>
    </source>
</evidence>
<dbReference type="GO" id="GO:0003723">
    <property type="term" value="F:RNA binding"/>
    <property type="evidence" value="ECO:0007669"/>
    <property type="project" value="UniProtKB-KW"/>
</dbReference>
<dbReference type="InterPro" id="IPR050951">
    <property type="entry name" value="Retrovirus_Pol_polyprotein"/>
</dbReference>
<dbReference type="EMBL" id="AVOT02022609">
    <property type="protein sequence ID" value="MBW0512134.1"/>
    <property type="molecule type" value="Genomic_DNA"/>
</dbReference>
<evidence type="ECO:0000259" key="2">
    <source>
        <dbReference type="PROSITE" id="PS50994"/>
    </source>
</evidence>
<feature type="domain" description="Integrase catalytic" evidence="2">
    <location>
        <begin position="184"/>
        <end position="355"/>
    </location>
</feature>
<comment type="caution">
    <text evidence="3">The sequence shown here is derived from an EMBL/GenBank/DDBJ whole genome shotgun (WGS) entry which is preliminary data.</text>
</comment>
<name>A0A9Q3DZI1_9BASI</name>
<protein>
    <recommendedName>
        <fullName evidence="2">Integrase catalytic domain-containing protein</fullName>
    </recommendedName>
</protein>
<dbReference type="PANTHER" id="PTHR37984">
    <property type="entry name" value="PROTEIN CBG26694"/>
    <property type="match status" value="1"/>
</dbReference>
<proteinExistence type="predicted"/>
<dbReference type="InterPro" id="IPR001584">
    <property type="entry name" value="Integrase_cat-core"/>
</dbReference>
<sequence length="449" mass="51586">MPCLCLRKHNYFLEGFVFQVITDLTSVKSLLNMEKPNRNMLRFQISIQEYRVNMAIVHKDGNIHKNADGLSRWLSPNNIDNPAYVLEEASPQIPIEGISVTDLNTKIFEEVRSSYAQYRNCRILCQLITKDCKDNSLIHPLGGIWKKLYDEGICHLLDGIIYRRINHTCVMTVVDRLGNQYHNSGTQQTLGNCAYGFGNWPTTRSDSSYNACLVIVDRFSKTPSFLPCHKNDTAMDTALLIWNRVISWTGIFENIISERDPKFTSALWTNLHPFFETQLSFSTAYHPQTDGLAERMTQTLEDMVRRFCAYGLEFKYCDGFTHYWCTILPALELEYKTYIHASANQTPAILEKGFNPKLPQAPLRNDLFEIHPTASGFKVVLKKARKNTVRFMEDSFSYAKDKWVKLHATPYFKVGDLLLLSTTNFNYIKGCKKLKYSFAGPFVIKALHG</sequence>
<evidence type="ECO:0000256" key="1">
    <source>
        <dbReference type="ARBA" id="ARBA00022884"/>
    </source>
</evidence>
<dbReference type="InterPro" id="IPR036397">
    <property type="entry name" value="RNaseH_sf"/>
</dbReference>
<dbReference type="GO" id="GO:0015074">
    <property type="term" value="P:DNA integration"/>
    <property type="evidence" value="ECO:0007669"/>
    <property type="project" value="InterPro"/>
</dbReference>
<reference evidence="3" key="1">
    <citation type="submission" date="2021-03" db="EMBL/GenBank/DDBJ databases">
        <title>Draft genome sequence of rust myrtle Austropuccinia psidii MF-1, a brazilian biotype.</title>
        <authorList>
            <person name="Quecine M.C."/>
            <person name="Pachon D.M.R."/>
            <person name="Bonatelli M.L."/>
            <person name="Correr F.H."/>
            <person name="Franceschini L.M."/>
            <person name="Leite T.F."/>
            <person name="Margarido G.R.A."/>
            <person name="Almeida C.A."/>
            <person name="Ferrarezi J.A."/>
            <person name="Labate C.A."/>
        </authorList>
    </citation>
    <scope>NUCLEOTIDE SEQUENCE</scope>
    <source>
        <strain evidence="3">MF-1</strain>
    </source>
</reference>
<dbReference type="GO" id="GO:0005634">
    <property type="term" value="C:nucleus"/>
    <property type="evidence" value="ECO:0007669"/>
    <property type="project" value="UniProtKB-ARBA"/>
</dbReference>
<dbReference type="SUPFAM" id="SSF53098">
    <property type="entry name" value="Ribonuclease H-like"/>
    <property type="match status" value="1"/>
</dbReference>
<dbReference type="AlphaFoldDB" id="A0A9Q3DZI1"/>
<dbReference type="InterPro" id="IPR012337">
    <property type="entry name" value="RNaseH-like_sf"/>
</dbReference>
<gene>
    <name evidence="3" type="ORF">O181_051849</name>
</gene>
<accession>A0A9Q3DZI1</accession>
<dbReference type="PROSITE" id="PS50994">
    <property type="entry name" value="INTEGRASE"/>
    <property type="match status" value="1"/>
</dbReference>
<organism evidence="3 4">
    <name type="scientific">Austropuccinia psidii MF-1</name>
    <dbReference type="NCBI Taxonomy" id="1389203"/>
    <lineage>
        <taxon>Eukaryota</taxon>
        <taxon>Fungi</taxon>
        <taxon>Dikarya</taxon>
        <taxon>Basidiomycota</taxon>
        <taxon>Pucciniomycotina</taxon>
        <taxon>Pucciniomycetes</taxon>
        <taxon>Pucciniales</taxon>
        <taxon>Sphaerophragmiaceae</taxon>
        <taxon>Austropuccinia</taxon>
    </lineage>
</organism>
<keyword evidence="1" id="KW-0694">RNA-binding</keyword>
<keyword evidence="4" id="KW-1185">Reference proteome</keyword>
<evidence type="ECO:0000313" key="4">
    <source>
        <dbReference type="Proteomes" id="UP000765509"/>
    </source>
</evidence>
<dbReference type="Proteomes" id="UP000765509">
    <property type="component" value="Unassembled WGS sequence"/>
</dbReference>
<dbReference type="OrthoDB" id="2595244at2759"/>
<dbReference type="Gene3D" id="3.30.420.10">
    <property type="entry name" value="Ribonuclease H-like superfamily/Ribonuclease H"/>
    <property type="match status" value="1"/>
</dbReference>
<dbReference type="PANTHER" id="PTHR37984:SF5">
    <property type="entry name" value="PROTEIN NYNRIN-LIKE"/>
    <property type="match status" value="1"/>
</dbReference>